<evidence type="ECO:0000313" key="4">
    <source>
        <dbReference type="EMBL" id="WOL00542.1"/>
    </source>
</evidence>
<keyword evidence="5" id="KW-1185">Reference proteome</keyword>
<dbReference type="InterPro" id="IPR002885">
    <property type="entry name" value="PPR_rpt"/>
</dbReference>
<evidence type="ECO:0000313" key="5">
    <source>
        <dbReference type="Proteomes" id="UP001327560"/>
    </source>
</evidence>
<dbReference type="EMBL" id="CP136892">
    <property type="protein sequence ID" value="WOL00542.1"/>
    <property type="molecule type" value="Genomic_DNA"/>
</dbReference>
<dbReference type="PANTHER" id="PTHR47941">
    <property type="entry name" value="PENTATRICOPEPTIDE REPEAT-CONTAINING PROTEIN 3, MITOCHONDRIAL"/>
    <property type="match status" value="1"/>
</dbReference>
<evidence type="ECO:0000256" key="3">
    <source>
        <dbReference type="PROSITE-ProRule" id="PRU00708"/>
    </source>
</evidence>
<dbReference type="AlphaFoldDB" id="A0AAQ3K5B5"/>
<evidence type="ECO:0008006" key="6">
    <source>
        <dbReference type="Google" id="ProtNLM"/>
    </source>
</evidence>
<accession>A0AAQ3K5B5</accession>
<gene>
    <name evidence="4" type="ORF">Cni_G09255</name>
</gene>
<dbReference type="Gene3D" id="1.25.40.10">
    <property type="entry name" value="Tetratricopeptide repeat domain"/>
    <property type="match status" value="1"/>
</dbReference>
<feature type="repeat" description="PPR" evidence="3">
    <location>
        <begin position="44"/>
        <end position="78"/>
    </location>
</feature>
<dbReference type="NCBIfam" id="TIGR00756">
    <property type="entry name" value="PPR"/>
    <property type="match status" value="2"/>
</dbReference>
<dbReference type="PROSITE" id="PS51375">
    <property type="entry name" value="PPR"/>
    <property type="match status" value="2"/>
</dbReference>
<proteinExistence type="inferred from homology"/>
<evidence type="ECO:0000256" key="1">
    <source>
        <dbReference type="ARBA" id="ARBA00007626"/>
    </source>
</evidence>
<dbReference type="Proteomes" id="UP001327560">
    <property type="component" value="Chromosome 3"/>
</dbReference>
<reference evidence="4 5" key="1">
    <citation type="submission" date="2023-10" db="EMBL/GenBank/DDBJ databases">
        <title>Chromosome-scale genome assembly provides insights into flower coloration mechanisms of Canna indica.</title>
        <authorList>
            <person name="Li C."/>
        </authorList>
    </citation>
    <scope>NUCLEOTIDE SEQUENCE [LARGE SCALE GENOMIC DNA]</scope>
    <source>
        <tissue evidence="4">Flower</tissue>
    </source>
</reference>
<organism evidence="4 5">
    <name type="scientific">Canna indica</name>
    <name type="common">Indian-shot</name>
    <dbReference type="NCBI Taxonomy" id="4628"/>
    <lineage>
        <taxon>Eukaryota</taxon>
        <taxon>Viridiplantae</taxon>
        <taxon>Streptophyta</taxon>
        <taxon>Embryophyta</taxon>
        <taxon>Tracheophyta</taxon>
        <taxon>Spermatophyta</taxon>
        <taxon>Magnoliopsida</taxon>
        <taxon>Liliopsida</taxon>
        <taxon>Zingiberales</taxon>
        <taxon>Cannaceae</taxon>
        <taxon>Canna</taxon>
    </lineage>
</organism>
<dbReference type="Pfam" id="PF13041">
    <property type="entry name" value="PPR_2"/>
    <property type="match status" value="1"/>
</dbReference>
<feature type="repeat" description="PPR" evidence="3">
    <location>
        <begin position="9"/>
        <end position="43"/>
    </location>
</feature>
<dbReference type="InterPro" id="IPR011990">
    <property type="entry name" value="TPR-like_helical_dom_sf"/>
</dbReference>
<keyword evidence="2" id="KW-0677">Repeat</keyword>
<comment type="similarity">
    <text evidence="1">Belongs to the PPR family. P subfamily.</text>
</comment>
<name>A0AAQ3K5B5_9LILI</name>
<sequence length="136" mass="14574">MLEMGCSLTNVTINVLINGYCKHGKLVEALGLVQDECTKGFQPDKVTFNTLVNGLCQVGYLVHALDVLDAILQEGYDLDMGQQFGDGARAMAAVSDDTSSDNSSTTAQEQWQQTQWAAQFVVAANAIGVQLQNGSN</sequence>
<evidence type="ECO:0000256" key="2">
    <source>
        <dbReference type="ARBA" id="ARBA00022737"/>
    </source>
</evidence>
<protein>
    <recommendedName>
        <fullName evidence="6">Pentatricopeptide repeat-containing protein</fullName>
    </recommendedName>
</protein>